<keyword evidence="3" id="KW-1185">Reference proteome</keyword>
<protein>
    <submittedName>
        <fullName evidence="2">Uncharacterized protein</fullName>
    </submittedName>
</protein>
<evidence type="ECO:0000256" key="1">
    <source>
        <dbReference type="SAM" id="MobiDB-lite"/>
    </source>
</evidence>
<evidence type="ECO:0000313" key="3">
    <source>
        <dbReference type="Proteomes" id="UP001164929"/>
    </source>
</evidence>
<feature type="region of interest" description="Disordered" evidence="1">
    <location>
        <begin position="1"/>
        <end position="20"/>
    </location>
</feature>
<reference evidence="2" key="1">
    <citation type="journal article" date="2023" name="Mol. Ecol. Resour.">
        <title>Chromosome-level genome assembly of a triploid poplar Populus alba 'Berolinensis'.</title>
        <authorList>
            <person name="Chen S."/>
            <person name="Yu Y."/>
            <person name="Wang X."/>
            <person name="Wang S."/>
            <person name="Zhang T."/>
            <person name="Zhou Y."/>
            <person name="He R."/>
            <person name="Meng N."/>
            <person name="Wang Y."/>
            <person name="Liu W."/>
            <person name="Liu Z."/>
            <person name="Liu J."/>
            <person name="Guo Q."/>
            <person name="Huang H."/>
            <person name="Sederoff R.R."/>
            <person name="Wang G."/>
            <person name="Qu G."/>
            <person name="Chen S."/>
        </authorList>
    </citation>
    <scope>NUCLEOTIDE SEQUENCE</scope>
    <source>
        <strain evidence="2">SC-2020</strain>
    </source>
</reference>
<sequence length="107" mass="11773">MRYCHAPGTSSPPQDFADAKQPPTVFHLRCMFRPPNTCNTLCQGLWHSASIIVNHPSSQCIEIATRTASKTAHKIIFVDDFGFSFKPTESATESVTSTILPPIQLPT</sequence>
<dbReference type="AlphaFoldDB" id="A0AAD6Q6A6"/>
<gene>
    <name evidence="2" type="ORF">NC653_028441</name>
</gene>
<evidence type="ECO:0000313" key="2">
    <source>
        <dbReference type="EMBL" id="KAJ6980631.1"/>
    </source>
</evidence>
<comment type="caution">
    <text evidence="2">The sequence shown here is derived from an EMBL/GenBank/DDBJ whole genome shotgun (WGS) entry which is preliminary data.</text>
</comment>
<dbReference type="EMBL" id="JAQIZT010000011">
    <property type="protein sequence ID" value="KAJ6980631.1"/>
    <property type="molecule type" value="Genomic_DNA"/>
</dbReference>
<name>A0AAD6Q6A6_9ROSI</name>
<accession>A0AAD6Q6A6</accession>
<proteinExistence type="predicted"/>
<organism evidence="2 3">
    <name type="scientific">Populus alba x Populus x berolinensis</name>
    <dbReference type="NCBI Taxonomy" id="444605"/>
    <lineage>
        <taxon>Eukaryota</taxon>
        <taxon>Viridiplantae</taxon>
        <taxon>Streptophyta</taxon>
        <taxon>Embryophyta</taxon>
        <taxon>Tracheophyta</taxon>
        <taxon>Spermatophyta</taxon>
        <taxon>Magnoliopsida</taxon>
        <taxon>eudicotyledons</taxon>
        <taxon>Gunneridae</taxon>
        <taxon>Pentapetalae</taxon>
        <taxon>rosids</taxon>
        <taxon>fabids</taxon>
        <taxon>Malpighiales</taxon>
        <taxon>Salicaceae</taxon>
        <taxon>Saliceae</taxon>
        <taxon>Populus</taxon>
    </lineage>
</organism>
<dbReference type="Proteomes" id="UP001164929">
    <property type="component" value="Chromosome 11"/>
</dbReference>